<dbReference type="AlphaFoldDB" id="A0A3M6U8G3"/>
<accession>A0A3M6U8G3</accession>
<comment type="caution">
    <text evidence="2">The sequence shown here is derived from an EMBL/GenBank/DDBJ whole genome shotgun (WGS) entry which is preliminary data.</text>
</comment>
<evidence type="ECO:0000256" key="1">
    <source>
        <dbReference type="SAM" id="MobiDB-lite"/>
    </source>
</evidence>
<dbReference type="EMBL" id="RCHS01002064">
    <property type="protein sequence ID" value="RMX49748.1"/>
    <property type="molecule type" value="Genomic_DNA"/>
</dbReference>
<feature type="region of interest" description="Disordered" evidence="1">
    <location>
        <begin position="92"/>
        <end position="111"/>
    </location>
</feature>
<gene>
    <name evidence="2" type="ORF">pdam_00008599</name>
</gene>
<evidence type="ECO:0008006" key="4">
    <source>
        <dbReference type="Google" id="ProtNLM"/>
    </source>
</evidence>
<sequence>QWQSDTTTALPNTGNPIAVNAGASEHDFFEFSEWIVRSSPHNIWLVIVYRPPYSEEHRVPVDVFLCAEFPEYLESLLLCKEKLLIMGDFNIQVNDPQDSDARKGPGSGAAC</sequence>
<proteinExistence type="predicted"/>
<feature type="non-terminal residue" evidence="2">
    <location>
        <position position="1"/>
    </location>
</feature>
<reference evidence="2 3" key="1">
    <citation type="journal article" date="2018" name="Sci. Rep.">
        <title>Comparative analysis of the Pocillopora damicornis genome highlights role of immune system in coral evolution.</title>
        <authorList>
            <person name="Cunning R."/>
            <person name="Bay R.A."/>
            <person name="Gillette P."/>
            <person name="Baker A.C."/>
            <person name="Traylor-Knowles N."/>
        </authorList>
    </citation>
    <scope>NUCLEOTIDE SEQUENCE [LARGE SCALE GENOMIC DNA]</scope>
    <source>
        <strain evidence="2">RSMAS</strain>
        <tissue evidence="2">Whole animal</tissue>
    </source>
</reference>
<protein>
    <recommendedName>
        <fullName evidence="4">Endonuclease/exonuclease/phosphatase domain-containing protein</fullName>
    </recommendedName>
</protein>
<dbReference type="SUPFAM" id="SSF56219">
    <property type="entry name" value="DNase I-like"/>
    <property type="match status" value="1"/>
</dbReference>
<evidence type="ECO:0000313" key="3">
    <source>
        <dbReference type="Proteomes" id="UP000275408"/>
    </source>
</evidence>
<dbReference type="PANTHER" id="PTHR46670:SF3">
    <property type="entry name" value="ENDONUCLEASE_EXONUCLEASE_PHOSPHATASE DOMAIN-CONTAINING PROTEIN"/>
    <property type="match status" value="1"/>
</dbReference>
<organism evidence="2 3">
    <name type="scientific">Pocillopora damicornis</name>
    <name type="common">Cauliflower coral</name>
    <name type="synonym">Millepora damicornis</name>
    <dbReference type="NCBI Taxonomy" id="46731"/>
    <lineage>
        <taxon>Eukaryota</taxon>
        <taxon>Metazoa</taxon>
        <taxon>Cnidaria</taxon>
        <taxon>Anthozoa</taxon>
        <taxon>Hexacorallia</taxon>
        <taxon>Scleractinia</taxon>
        <taxon>Astrocoeniina</taxon>
        <taxon>Pocilloporidae</taxon>
        <taxon>Pocillopora</taxon>
    </lineage>
</organism>
<keyword evidence="3" id="KW-1185">Reference proteome</keyword>
<feature type="non-terminal residue" evidence="2">
    <location>
        <position position="111"/>
    </location>
</feature>
<dbReference type="Proteomes" id="UP000275408">
    <property type="component" value="Unassembled WGS sequence"/>
</dbReference>
<name>A0A3M6U8G3_POCDA</name>
<dbReference type="PANTHER" id="PTHR46670">
    <property type="entry name" value="ENDO/EXONUCLEASE/PHOSPHATASE DOMAIN-CONTAINING PROTEIN"/>
    <property type="match status" value="1"/>
</dbReference>
<evidence type="ECO:0000313" key="2">
    <source>
        <dbReference type="EMBL" id="RMX49748.1"/>
    </source>
</evidence>
<dbReference type="Gene3D" id="3.60.10.10">
    <property type="entry name" value="Endonuclease/exonuclease/phosphatase"/>
    <property type="match status" value="1"/>
</dbReference>
<dbReference type="InterPro" id="IPR036691">
    <property type="entry name" value="Endo/exonu/phosph_ase_sf"/>
</dbReference>